<keyword evidence="1" id="KW-0472">Membrane</keyword>
<sequence length="95" mass="11282">TEKTIESEIIQQLIEIADEIDNEFNDNQLKMNRRFGKLSQSIYVPFQCSITHRNLRSINEQQQNQQIRILKKSNKYFLVAAGVFCTYLVIKRFIK</sequence>
<dbReference type="Proteomes" id="UP000311919">
    <property type="component" value="Unassembled WGS sequence"/>
</dbReference>
<gene>
    <name evidence="2" type="ORF">EWB00_002717</name>
</gene>
<evidence type="ECO:0000256" key="1">
    <source>
        <dbReference type="SAM" id="Phobius"/>
    </source>
</evidence>
<name>A0A4Z2DAY0_SCHJA</name>
<keyword evidence="1" id="KW-1133">Transmembrane helix</keyword>
<evidence type="ECO:0000313" key="3">
    <source>
        <dbReference type="Proteomes" id="UP000311919"/>
    </source>
</evidence>
<comment type="caution">
    <text evidence="2">The sequence shown here is derived from an EMBL/GenBank/DDBJ whole genome shotgun (WGS) entry which is preliminary data.</text>
</comment>
<reference evidence="2 3" key="1">
    <citation type="submission" date="2019-03" db="EMBL/GenBank/DDBJ databases">
        <title>An improved genome assembly of the fluke Schistosoma japonicum.</title>
        <authorList>
            <person name="Hu W."/>
            <person name="Luo F."/>
            <person name="Yin M."/>
            <person name="Mo X."/>
            <person name="Sun C."/>
            <person name="Wu Q."/>
            <person name="Zhu B."/>
            <person name="Xiang M."/>
            <person name="Wang J."/>
            <person name="Wang Y."/>
            <person name="Zhang T."/>
            <person name="Xu B."/>
            <person name="Zheng H."/>
            <person name="Feng Z."/>
        </authorList>
    </citation>
    <scope>NUCLEOTIDE SEQUENCE [LARGE SCALE GENOMIC DNA]</scope>
    <source>
        <strain evidence="2">HuSjv2</strain>
        <tissue evidence="2">Worms</tissue>
    </source>
</reference>
<accession>A0A4Z2DAY0</accession>
<keyword evidence="1" id="KW-0812">Transmembrane</keyword>
<dbReference type="AlphaFoldDB" id="A0A4Z2DAY0"/>
<proteinExistence type="predicted"/>
<feature type="non-terminal residue" evidence="2">
    <location>
        <position position="1"/>
    </location>
</feature>
<keyword evidence="3" id="KW-1185">Reference proteome</keyword>
<feature type="transmembrane region" description="Helical" evidence="1">
    <location>
        <begin position="76"/>
        <end position="94"/>
    </location>
</feature>
<evidence type="ECO:0000313" key="2">
    <source>
        <dbReference type="EMBL" id="TNN13635.1"/>
    </source>
</evidence>
<protein>
    <submittedName>
        <fullName evidence="2">Uncharacterized protein</fullName>
    </submittedName>
</protein>
<dbReference type="EMBL" id="SKCS01000186">
    <property type="protein sequence ID" value="TNN13635.1"/>
    <property type="molecule type" value="Genomic_DNA"/>
</dbReference>
<organism evidence="2 3">
    <name type="scientific">Schistosoma japonicum</name>
    <name type="common">Blood fluke</name>
    <dbReference type="NCBI Taxonomy" id="6182"/>
    <lineage>
        <taxon>Eukaryota</taxon>
        <taxon>Metazoa</taxon>
        <taxon>Spiralia</taxon>
        <taxon>Lophotrochozoa</taxon>
        <taxon>Platyhelminthes</taxon>
        <taxon>Trematoda</taxon>
        <taxon>Digenea</taxon>
        <taxon>Strigeidida</taxon>
        <taxon>Schistosomatoidea</taxon>
        <taxon>Schistosomatidae</taxon>
        <taxon>Schistosoma</taxon>
    </lineage>
</organism>